<evidence type="ECO:0000256" key="9">
    <source>
        <dbReference type="ARBA" id="ARBA00023180"/>
    </source>
</evidence>
<dbReference type="GO" id="GO:0008305">
    <property type="term" value="C:integrin complex"/>
    <property type="evidence" value="ECO:0007669"/>
    <property type="project" value="InterPro"/>
</dbReference>
<protein>
    <submittedName>
        <fullName evidence="12">Integrin alpha-8</fullName>
    </submittedName>
</protein>
<accession>A0A0C2IXK6</accession>
<evidence type="ECO:0000256" key="10">
    <source>
        <dbReference type="PROSITE-ProRule" id="PRU00803"/>
    </source>
</evidence>
<dbReference type="AlphaFoldDB" id="A0A0C2IXK6"/>
<evidence type="ECO:0000313" key="12">
    <source>
        <dbReference type="EMBL" id="KII61592.1"/>
    </source>
</evidence>
<dbReference type="InterPro" id="IPR000413">
    <property type="entry name" value="Integrin_alpha"/>
</dbReference>
<evidence type="ECO:0000256" key="5">
    <source>
        <dbReference type="ARBA" id="ARBA00022889"/>
    </source>
</evidence>
<keyword evidence="11" id="KW-0812">Transmembrane</keyword>
<keyword evidence="3" id="KW-0732">Signal</keyword>
<dbReference type="PANTHER" id="PTHR23220:SF83">
    <property type="entry name" value="INTEGRIN ALPHA-PS3-RELATED"/>
    <property type="match status" value="1"/>
</dbReference>
<dbReference type="Pfam" id="PF01839">
    <property type="entry name" value="FG-GAP"/>
    <property type="match status" value="1"/>
</dbReference>
<gene>
    <name evidence="12" type="ORF">RF11_07514</name>
</gene>
<evidence type="ECO:0000313" key="13">
    <source>
        <dbReference type="Proteomes" id="UP000031668"/>
    </source>
</evidence>
<dbReference type="SUPFAM" id="SSF69318">
    <property type="entry name" value="Integrin alpha N-terminal domain"/>
    <property type="match status" value="1"/>
</dbReference>
<evidence type="ECO:0000256" key="2">
    <source>
        <dbReference type="ARBA" id="ARBA00008054"/>
    </source>
</evidence>
<dbReference type="PANTHER" id="PTHR23220">
    <property type="entry name" value="INTEGRIN ALPHA"/>
    <property type="match status" value="1"/>
</dbReference>
<dbReference type="GO" id="GO:0009897">
    <property type="term" value="C:external side of plasma membrane"/>
    <property type="evidence" value="ECO:0007669"/>
    <property type="project" value="TreeGrafter"/>
</dbReference>
<evidence type="ECO:0000256" key="8">
    <source>
        <dbReference type="ARBA" id="ARBA00023170"/>
    </source>
</evidence>
<reference evidence="12 13" key="1">
    <citation type="journal article" date="2014" name="Genome Biol. Evol.">
        <title>The genome of the myxosporean Thelohanellus kitauei shows adaptations to nutrient acquisition within its fish host.</title>
        <authorList>
            <person name="Yang Y."/>
            <person name="Xiong J."/>
            <person name="Zhou Z."/>
            <person name="Huo F."/>
            <person name="Miao W."/>
            <person name="Ran C."/>
            <person name="Liu Y."/>
            <person name="Zhang J."/>
            <person name="Feng J."/>
            <person name="Wang M."/>
            <person name="Wang M."/>
            <person name="Wang L."/>
            <person name="Yao B."/>
        </authorList>
    </citation>
    <scope>NUCLEOTIDE SEQUENCE [LARGE SCALE GENOMIC DNA]</scope>
    <source>
        <strain evidence="12">Wuqing</strain>
    </source>
</reference>
<dbReference type="GO" id="GO:0005178">
    <property type="term" value="F:integrin binding"/>
    <property type="evidence" value="ECO:0007669"/>
    <property type="project" value="TreeGrafter"/>
</dbReference>
<evidence type="ECO:0000256" key="4">
    <source>
        <dbReference type="ARBA" id="ARBA00022737"/>
    </source>
</evidence>
<dbReference type="PROSITE" id="PS51470">
    <property type="entry name" value="FG_GAP"/>
    <property type="match status" value="1"/>
</dbReference>
<keyword evidence="8 11" id="KW-0675">Receptor</keyword>
<keyword evidence="4" id="KW-0677">Repeat</keyword>
<dbReference type="PRINTS" id="PR01185">
    <property type="entry name" value="INTEGRINA"/>
</dbReference>
<dbReference type="GO" id="GO:0033627">
    <property type="term" value="P:cell adhesion mediated by integrin"/>
    <property type="evidence" value="ECO:0007669"/>
    <property type="project" value="TreeGrafter"/>
</dbReference>
<comment type="subcellular location">
    <subcellularLocation>
        <location evidence="1 11">Membrane</location>
        <topology evidence="1 11">Single-pass type I membrane protein</topology>
    </subcellularLocation>
</comment>
<evidence type="ECO:0000256" key="11">
    <source>
        <dbReference type="RuleBase" id="RU003762"/>
    </source>
</evidence>
<keyword evidence="5 11" id="KW-0130">Cell adhesion</keyword>
<keyword evidence="9" id="KW-0325">Glycoprotein</keyword>
<organism evidence="12 13">
    <name type="scientific">Thelohanellus kitauei</name>
    <name type="common">Myxosporean</name>
    <dbReference type="NCBI Taxonomy" id="669202"/>
    <lineage>
        <taxon>Eukaryota</taxon>
        <taxon>Metazoa</taxon>
        <taxon>Cnidaria</taxon>
        <taxon>Myxozoa</taxon>
        <taxon>Myxosporea</taxon>
        <taxon>Bivalvulida</taxon>
        <taxon>Platysporina</taxon>
        <taxon>Myxobolidae</taxon>
        <taxon>Thelohanellus</taxon>
    </lineage>
</organism>
<dbReference type="GO" id="GO:0007160">
    <property type="term" value="P:cell-matrix adhesion"/>
    <property type="evidence" value="ECO:0007669"/>
    <property type="project" value="TreeGrafter"/>
</dbReference>
<evidence type="ECO:0000256" key="3">
    <source>
        <dbReference type="ARBA" id="ARBA00022729"/>
    </source>
</evidence>
<dbReference type="Gene3D" id="2.60.40.1510">
    <property type="entry name" value="ntegrin, alpha v. Chain A, domain 3"/>
    <property type="match status" value="1"/>
</dbReference>
<dbReference type="Gene3D" id="2.130.10.130">
    <property type="entry name" value="Integrin alpha, N-terminal"/>
    <property type="match status" value="1"/>
</dbReference>
<feature type="transmembrane region" description="Helical" evidence="11">
    <location>
        <begin position="629"/>
        <end position="651"/>
    </location>
</feature>
<keyword evidence="11" id="KW-1133">Transmembrane helix</keyword>
<comment type="similarity">
    <text evidence="2 11">Belongs to the integrin alpha chain family.</text>
</comment>
<dbReference type="Proteomes" id="UP000031668">
    <property type="component" value="Unassembled WGS sequence"/>
</dbReference>
<dbReference type="InterPro" id="IPR032695">
    <property type="entry name" value="Integrin_dom_sf"/>
</dbReference>
<name>A0A0C2IXK6_THEKT</name>
<dbReference type="InterPro" id="IPR028994">
    <property type="entry name" value="Integrin_alpha_N"/>
</dbReference>
<evidence type="ECO:0000256" key="6">
    <source>
        <dbReference type="ARBA" id="ARBA00023037"/>
    </source>
</evidence>
<dbReference type="SUPFAM" id="SSF69179">
    <property type="entry name" value="Integrin domains"/>
    <property type="match status" value="3"/>
</dbReference>
<dbReference type="SMART" id="SM00191">
    <property type="entry name" value="Int_alpha"/>
    <property type="match status" value="1"/>
</dbReference>
<proteinExistence type="inferred from homology"/>
<evidence type="ECO:0000256" key="1">
    <source>
        <dbReference type="ARBA" id="ARBA00004479"/>
    </source>
</evidence>
<keyword evidence="13" id="KW-1185">Reference proteome</keyword>
<dbReference type="InterPro" id="IPR013517">
    <property type="entry name" value="FG-GAP"/>
</dbReference>
<keyword evidence="7 11" id="KW-0472">Membrane</keyword>
<dbReference type="OrthoDB" id="5573735at2759"/>
<sequence length="679" mass="76548">MDQFVNISAFQRVGTKCKSWTDCAVLIHRESRLFLCTRNNSYFSKFQPIQGLYGENKSSCLFGYSMTLLNDMNHDGIDELVVSAPFCSVSQGGGAIYIYLSSKDFGYRNGHFDKLMSVNGVPQTFFGIKVVGFRAKRADDRYGHDSSAGLIVSSPDGNEIYVLRTNPVISVAHKVAFEKNINKHHICSKESPGSNLSCSQVLICLSLFYQPGTGESFDGAEDTKYDFQLHLYGDERAVLLGNPLISAEPQKTICKYIQIGFYQPFKNYLNPIDLNLTYSILEDDTERDIPYFAFLNEPRVDISFYYEKRCIDVNACRPDLMLAPIDPFDKFVNYSFRSAQQMQDGTNFSFGIQSHGEPGYDPELVITVPTDIKIIKILFNGIQAVDVNHTENQGVEMLSVSIPNELNHNVSIRVTVTFSIKQLHKPSLWAHLLVKCAYGTQMTNNVLNISIVPRFESSFEVGSWMEPNETSLVVNPMNLTISQRIPINLHITINNHGPSFARNVPLSIFFPYKAKGQQILGLAGLELSESGNCQYDVSEVTNSHKAENESSAHLNLIYGQIECLIYTINDQPVNLSVEFMTMKNASNLLENITGIPLNFLVIFNEMNFSYFKTITKSNDSNVTQVSPEVPWWLIILVSGIFLLLIACIPLFKYAKRRFNRKLRQSTIKSYKQVLASANF</sequence>
<dbReference type="GO" id="GO:0007229">
    <property type="term" value="P:integrin-mediated signaling pathway"/>
    <property type="evidence" value="ECO:0007669"/>
    <property type="project" value="UniProtKB-KW"/>
</dbReference>
<evidence type="ECO:0000256" key="7">
    <source>
        <dbReference type="ARBA" id="ARBA00023136"/>
    </source>
</evidence>
<feature type="repeat" description="FG-GAP" evidence="10">
    <location>
        <begin position="47"/>
        <end position="108"/>
    </location>
</feature>
<keyword evidence="6 11" id="KW-0401">Integrin</keyword>
<dbReference type="EMBL" id="JWZT01005319">
    <property type="protein sequence ID" value="KII61592.1"/>
    <property type="molecule type" value="Genomic_DNA"/>
</dbReference>
<dbReference type="InterPro" id="IPR013519">
    <property type="entry name" value="Int_alpha_beta-p"/>
</dbReference>
<dbReference type="GO" id="GO:0098609">
    <property type="term" value="P:cell-cell adhesion"/>
    <property type="evidence" value="ECO:0007669"/>
    <property type="project" value="TreeGrafter"/>
</dbReference>
<comment type="caution">
    <text evidence="12">The sequence shown here is derived from an EMBL/GenBank/DDBJ whole genome shotgun (WGS) entry which is preliminary data.</text>
</comment>
<dbReference type="Gene3D" id="2.60.40.1530">
    <property type="entry name" value="ntegrin, alpha v. Chain A, domain 4"/>
    <property type="match status" value="1"/>
</dbReference>